<accession>A0A3Q7GIF7</accession>
<dbReference type="Gramene" id="Solyc05g025790.3.1">
    <property type="protein sequence ID" value="Solyc05g025790.3.1"/>
    <property type="gene ID" value="Solyc05g025790.3"/>
</dbReference>
<organism evidence="1">
    <name type="scientific">Solanum lycopersicum</name>
    <name type="common">Tomato</name>
    <name type="synonym">Lycopersicon esculentum</name>
    <dbReference type="NCBI Taxonomy" id="4081"/>
    <lineage>
        <taxon>Eukaryota</taxon>
        <taxon>Viridiplantae</taxon>
        <taxon>Streptophyta</taxon>
        <taxon>Embryophyta</taxon>
        <taxon>Tracheophyta</taxon>
        <taxon>Spermatophyta</taxon>
        <taxon>Magnoliopsida</taxon>
        <taxon>eudicotyledons</taxon>
        <taxon>Gunneridae</taxon>
        <taxon>Pentapetalae</taxon>
        <taxon>asterids</taxon>
        <taxon>lamiids</taxon>
        <taxon>Solanales</taxon>
        <taxon>Solanaceae</taxon>
        <taxon>Solanoideae</taxon>
        <taxon>Solaneae</taxon>
        <taxon>Solanum</taxon>
        <taxon>Solanum subgen. Lycopersicon</taxon>
    </lineage>
</organism>
<name>A0A3Q7GIF7_SOLLC</name>
<proteinExistence type="predicted"/>
<reference evidence="1" key="1">
    <citation type="journal article" date="2012" name="Nature">
        <title>The tomato genome sequence provides insights into fleshy fruit evolution.</title>
        <authorList>
            <consortium name="Tomato Genome Consortium"/>
        </authorList>
    </citation>
    <scope>NUCLEOTIDE SEQUENCE [LARGE SCALE GENOMIC DNA]</scope>
    <source>
        <strain evidence="1">cv. Heinz 1706</strain>
    </source>
</reference>
<sequence length="56" mass="6524">MALILHLKKQVADMKAECRPPKEDIIMHNESPDNLCIIVSREMKMIESKMKNEQTL</sequence>
<dbReference type="InParanoid" id="A0A3Q7GIF7"/>
<dbReference type="EnsemblPlants" id="Solyc05g025790.3.1">
    <property type="protein sequence ID" value="Solyc05g025790.3.1"/>
    <property type="gene ID" value="Solyc05g025790.3"/>
</dbReference>
<dbReference type="PaxDb" id="4081-Solyc05g025790.2.1"/>
<protein>
    <submittedName>
        <fullName evidence="1">Uncharacterized protein</fullName>
    </submittedName>
</protein>
<evidence type="ECO:0000313" key="2">
    <source>
        <dbReference type="Proteomes" id="UP000004994"/>
    </source>
</evidence>
<keyword evidence="2" id="KW-1185">Reference proteome</keyword>
<reference evidence="1" key="2">
    <citation type="submission" date="2019-01" db="UniProtKB">
        <authorList>
            <consortium name="EnsemblPlants"/>
        </authorList>
    </citation>
    <scope>IDENTIFICATION</scope>
    <source>
        <strain evidence="1">cv. Heinz 1706</strain>
    </source>
</reference>
<dbReference type="Proteomes" id="UP000004994">
    <property type="component" value="Chromosome 5"/>
</dbReference>
<evidence type="ECO:0000313" key="1">
    <source>
        <dbReference type="EnsemblPlants" id="Solyc05g025790.3.1"/>
    </source>
</evidence>
<dbReference type="AlphaFoldDB" id="A0A3Q7GIF7"/>